<evidence type="ECO:0000256" key="3">
    <source>
        <dbReference type="ARBA" id="ARBA00022475"/>
    </source>
</evidence>
<dbReference type="PANTHER" id="PTHR33910:SF1">
    <property type="entry name" value="PROTEIN TRANSLOCASE SUBUNIT SECE"/>
    <property type="match status" value="1"/>
</dbReference>
<comment type="function">
    <text evidence="9">Essential subunit of the Sec protein translocation channel SecYEG. Clamps together the 2 halves of SecY. May contact the channel plug during translocation.</text>
</comment>
<accession>E3CWI7</accession>
<evidence type="ECO:0000256" key="6">
    <source>
        <dbReference type="ARBA" id="ARBA00022989"/>
    </source>
</evidence>
<dbReference type="GO" id="GO:0008320">
    <property type="term" value="F:protein transmembrane transporter activity"/>
    <property type="evidence" value="ECO:0007669"/>
    <property type="project" value="UniProtKB-UniRule"/>
</dbReference>
<dbReference type="NCBIfam" id="TIGR00964">
    <property type="entry name" value="secE_bact"/>
    <property type="match status" value="1"/>
</dbReference>
<dbReference type="EMBL" id="CM001022">
    <property type="protein sequence ID" value="EFQ24342.1"/>
    <property type="molecule type" value="Genomic_DNA"/>
</dbReference>
<dbReference type="GO" id="GO:0005886">
    <property type="term" value="C:plasma membrane"/>
    <property type="evidence" value="ECO:0007669"/>
    <property type="project" value="UniProtKB-SubCell"/>
</dbReference>
<evidence type="ECO:0000256" key="7">
    <source>
        <dbReference type="ARBA" id="ARBA00023010"/>
    </source>
</evidence>
<dbReference type="InterPro" id="IPR038379">
    <property type="entry name" value="SecE_sf"/>
</dbReference>
<comment type="similarity">
    <text evidence="9">Belongs to the SecE/SEC61-gamma family.</text>
</comment>
<dbReference type="GO" id="GO:0006605">
    <property type="term" value="P:protein targeting"/>
    <property type="evidence" value="ECO:0007669"/>
    <property type="project" value="UniProtKB-UniRule"/>
</dbReference>
<evidence type="ECO:0000256" key="9">
    <source>
        <dbReference type="HAMAP-Rule" id="MF_00422"/>
    </source>
</evidence>
<dbReference type="GO" id="GO:0065002">
    <property type="term" value="P:intracellular protein transmembrane transport"/>
    <property type="evidence" value="ECO:0007669"/>
    <property type="project" value="UniProtKB-UniRule"/>
</dbReference>
<keyword evidence="5 9" id="KW-0653">Protein transport</keyword>
<dbReference type="HAMAP" id="MF_00422">
    <property type="entry name" value="SecE"/>
    <property type="match status" value="1"/>
</dbReference>
<dbReference type="AlphaFoldDB" id="E3CWI7"/>
<dbReference type="InterPro" id="IPR001901">
    <property type="entry name" value="Translocase_SecE/Sec61-g"/>
</dbReference>
<dbReference type="STRING" id="584708.Apau_1928"/>
<keyword evidence="8 9" id="KW-0472">Membrane</keyword>
<protein>
    <recommendedName>
        <fullName evidence="9">Protein translocase subunit SecE</fullName>
    </recommendedName>
</protein>
<dbReference type="Pfam" id="PF00584">
    <property type="entry name" value="SecE"/>
    <property type="match status" value="1"/>
</dbReference>
<sequence>MVENVSSFLREARAELKKVAWPTKQQVWYSTLVVLFVTFAVSAYLGLVDVVLTGIFSKIIH</sequence>
<evidence type="ECO:0000313" key="10">
    <source>
        <dbReference type="EMBL" id="EFQ24342.1"/>
    </source>
</evidence>
<proteinExistence type="inferred from homology"/>
<keyword evidence="3 9" id="KW-1003">Cell membrane</keyword>
<dbReference type="eggNOG" id="COG0690">
    <property type="taxonomic scope" value="Bacteria"/>
</dbReference>
<dbReference type="HOGENOM" id="CLU_113663_8_0_0"/>
<keyword evidence="4 9" id="KW-0812">Transmembrane</keyword>
<name>E3CWI7_9BACT</name>
<evidence type="ECO:0000256" key="4">
    <source>
        <dbReference type="ARBA" id="ARBA00022692"/>
    </source>
</evidence>
<evidence type="ECO:0000256" key="5">
    <source>
        <dbReference type="ARBA" id="ARBA00022927"/>
    </source>
</evidence>
<evidence type="ECO:0000256" key="8">
    <source>
        <dbReference type="ARBA" id="ARBA00023136"/>
    </source>
</evidence>
<dbReference type="PANTHER" id="PTHR33910">
    <property type="entry name" value="PROTEIN TRANSLOCASE SUBUNIT SECE"/>
    <property type="match status" value="1"/>
</dbReference>
<keyword evidence="11" id="KW-1185">Reference proteome</keyword>
<evidence type="ECO:0000256" key="1">
    <source>
        <dbReference type="ARBA" id="ARBA00004370"/>
    </source>
</evidence>
<dbReference type="InterPro" id="IPR005807">
    <property type="entry name" value="SecE_bac"/>
</dbReference>
<keyword evidence="2 9" id="KW-0813">Transport</keyword>
<keyword evidence="6 9" id="KW-1133">Transmembrane helix</keyword>
<keyword evidence="7 9" id="KW-0811">Translocation</keyword>
<dbReference type="Gene3D" id="1.20.5.1030">
    <property type="entry name" value="Preprotein translocase secy subunit"/>
    <property type="match status" value="1"/>
</dbReference>
<evidence type="ECO:0000256" key="2">
    <source>
        <dbReference type="ARBA" id="ARBA00022448"/>
    </source>
</evidence>
<reference evidence="10 11" key="1">
    <citation type="journal article" date="2010" name="Stand. Genomic Sci.">
        <title>Non-contiguous finished genome sequence of Aminomonas paucivorans type strain (GLU-3).</title>
        <authorList>
            <person name="Pitluck S."/>
            <person name="Yasawong M."/>
            <person name="Held B."/>
            <person name="Lapidus A."/>
            <person name="Nolan M."/>
            <person name="Copeland A."/>
            <person name="Lucas S."/>
            <person name="Del Rio T.G."/>
            <person name="Tice H."/>
            <person name="Cheng J.F."/>
            <person name="Chertkov O."/>
            <person name="Goodwin L."/>
            <person name="Tapia R."/>
            <person name="Han C."/>
            <person name="Liolios K."/>
            <person name="Ivanova N."/>
            <person name="Mavromatis K."/>
            <person name="Ovchinnikova G."/>
            <person name="Pati A."/>
            <person name="Chen A."/>
            <person name="Palaniappan K."/>
            <person name="Land M."/>
            <person name="Hauser L."/>
            <person name="Chang Y.J."/>
            <person name="Jeffries C.D."/>
            <person name="Pukall R."/>
            <person name="Spring S."/>
            <person name="Rohde M."/>
            <person name="Sikorski J."/>
            <person name="Goker M."/>
            <person name="Woyke T."/>
            <person name="Bristow J."/>
            <person name="Eisen J.A."/>
            <person name="Markowitz V."/>
            <person name="Hugenholtz P."/>
            <person name="Kyrpides N.C."/>
            <person name="Klenk H.P."/>
        </authorList>
    </citation>
    <scope>NUCLEOTIDE SEQUENCE [LARGE SCALE GENOMIC DNA]</scope>
    <source>
        <strain evidence="10 11">DSM 12260</strain>
    </source>
</reference>
<comment type="subcellular location">
    <subcellularLocation>
        <location evidence="9">Cell membrane</location>
        <topology evidence="9">Single-pass membrane protein</topology>
    </subcellularLocation>
    <subcellularLocation>
        <location evidence="1">Membrane</location>
    </subcellularLocation>
</comment>
<dbReference type="Proteomes" id="UP000005096">
    <property type="component" value="Chromosome"/>
</dbReference>
<dbReference type="GO" id="GO:0043952">
    <property type="term" value="P:protein transport by the Sec complex"/>
    <property type="evidence" value="ECO:0007669"/>
    <property type="project" value="UniProtKB-UniRule"/>
</dbReference>
<organism evidence="10 11">
    <name type="scientific">Aminomonas paucivorans DSM 12260</name>
    <dbReference type="NCBI Taxonomy" id="584708"/>
    <lineage>
        <taxon>Bacteria</taxon>
        <taxon>Thermotogati</taxon>
        <taxon>Synergistota</taxon>
        <taxon>Synergistia</taxon>
        <taxon>Synergistales</taxon>
        <taxon>Synergistaceae</taxon>
        <taxon>Aminomonas</taxon>
    </lineage>
</organism>
<evidence type="ECO:0000313" key="11">
    <source>
        <dbReference type="Proteomes" id="UP000005096"/>
    </source>
</evidence>
<gene>
    <name evidence="9" type="primary">secE</name>
    <name evidence="10" type="ORF">Apau_1928</name>
</gene>
<feature type="transmembrane region" description="Helical" evidence="9">
    <location>
        <begin position="27"/>
        <end position="56"/>
    </location>
</feature>
<dbReference type="PaxDb" id="584708-Apau_1928"/>
<dbReference type="GO" id="GO:0009306">
    <property type="term" value="P:protein secretion"/>
    <property type="evidence" value="ECO:0007669"/>
    <property type="project" value="UniProtKB-UniRule"/>
</dbReference>
<dbReference type="PROSITE" id="PS01067">
    <property type="entry name" value="SECE_SEC61G"/>
    <property type="match status" value="1"/>
</dbReference>
<comment type="subunit">
    <text evidence="9">Component of the Sec protein translocase complex. Heterotrimer consisting of SecY, SecE and SecG subunits. The heterotrimers can form oligomers, although 1 heterotrimer is thought to be able to translocate proteins. Interacts with the ribosome. Interacts with SecDF, and other proteins may be involved. Interacts with SecA.</text>
</comment>